<protein>
    <submittedName>
        <fullName evidence="2">Uncharacterized protein</fullName>
    </submittedName>
</protein>
<dbReference type="Proteomes" id="UP001141806">
    <property type="component" value="Unassembled WGS sequence"/>
</dbReference>
<dbReference type="EMBL" id="JAMYWD010000007">
    <property type="protein sequence ID" value="KAJ4966801.1"/>
    <property type="molecule type" value="Genomic_DNA"/>
</dbReference>
<reference evidence="2" key="1">
    <citation type="journal article" date="2023" name="Plant J.">
        <title>The genome of the king protea, Protea cynaroides.</title>
        <authorList>
            <person name="Chang J."/>
            <person name="Duong T.A."/>
            <person name="Schoeman C."/>
            <person name="Ma X."/>
            <person name="Roodt D."/>
            <person name="Barker N."/>
            <person name="Li Z."/>
            <person name="Van de Peer Y."/>
            <person name="Mizrachi E."/>
        </authorList>
    </citation>
    <scope>NUCLEOTIDE SEQUENCE</scope>
    <source>
        <tissue evidence="2">Young leaves</tissue>
    </source>
</reference>
<gene>
    <name evidence="2" type="ORF">NE237_018650</name>
</gene>
<name>A0A9Q0KAG6_9MAGN</name>
<accession>A0A9Q0KAG6</accession>
<feature type="region of interest" description="Disordered" evidence="1">
    <location>
        <begin position="1"/>
        <end position="23"/>
    </location>
</feature>
<proteinExistence type="predicted"/>
<keyword evidence="3" id="KW-1185">Reference proteome</keyword>
<feature type="compositionally biased region" description="Polar residues" evidence="1">
    <location>
        <begin position="1"/>
        <end position="11"/>
    </location>
</feature>
<evidence type="ECO:0000313" key="2">
    <source>
        <dbReference type="EMBL" id="KAJ4966801.1"/>
    </source>
</evidence>
<organism evidence="2 3">
    <name type="scientific">Protea cynaroides</name>
    <dbReference type="NCBI Taxonomy" id="273540"/>
    <lineage>
        <taxon>Eukaryota</taxon>
        <taxon>Viridiplantae</taxon>
        <taxon>Streptophyta</taxon>
        <taxon>Embryophyta</taxon>
        <taxon>Tracheophyta</taxon>
        <taxon>Spermatophyta</taxon>
        <taxon>Magnoliopsida</taxon>
        <taxon>Proteales</taxon>
        <taxon>Proteaceae</taxon>
        <taxon>Protea</taxon>
    </lineage>
</organism>
<dbReference type="AlphaFoldDB" id="A0A9Q0KAG6"/>
<evidence type="ECO:0000313" key="3">
    <source>
        <dbReference type="Proteomes" id="UP001141806"/>
    </source>
</evidence>
<evidence type="ECO:0000256" key="1">
    <source>
        <dbReference type="SAM" id="MobiDB-lite"/>
    </source>
</evidence>
<comment type="caution">
    <text evidence="2">The sequence shown here is derived from an EMBL/GenBank/DDBJ whole genome shotgun (WGS) entry which is preliminary data.</text>
</comment>
<sequence>MDVGSESSSPMRNLGGRSKSIGSVTEMKMESDGDFSVNQFALVKRRFGMVVRMASKRLNKSKSMGGLPSTNARCIFIFLVGNWQMDLLRLELTEYGKCSISSVIHQIRKNTAPIWI</sequence>